<name>A0A316YS05_9BASI</name>
<dbReference type="SUPFAM" id="SSF48371">
    <property type="entry name" value="ARM repeat"/>
    <property type="match status" value="1"/>
</dbReference>
<evidence type="ECO:0000313" key="13">
    <source>
        <dbReference type="Proteomes" id="UP000245768"/>
    </source>
</evidence>
<dbReference type="InterPro" id="IPR040017">
    <property type="entry name" value="XPOT"/>
</dbReference>
<feature type="domain" description="Exportin-T C-terminal" evidence="11">
    <location>
        <begin position="380"/>
        <end position="1104"/>
    </location>
</feature>
<organism evidence="12 13">
    <name type="scientific">Acaromyces ingoldii</name>
    <dbReference type="NCBI Taxonomy" id="215250"/>
    <lineage>
        <taxon>Eukaryota</taxon>
        <taxon>Fungi</taxon>
        <taxon>Dikarya</taxon>
        <taxon>Basidiomycota</taxon>
        <taxon>Ustilaginomycotina</taxon>
        <taxon>Exobasidiomycetes</taxon>
        <taxon>Exobasidiales</taxon>
        <taxon>Cryptobasidiaceae</taxon>
        <taxon>Acaromyces</taxon>
    </lineage>
</organism>
<dbReference type="GeneID" id="37041477"/>
<dbReference type="InterPro" id="IPR045546">
    <property type="entry name" value="Exportin-T_C"/>
</dbReference>
<proteinExistence type="inferred from homology"/>
<feature type="domain" description="Exportin-1/Importin-beta-like" evidence="10">
    <location>
        <begin position="119"/>
        <end position="303"/>
    </location>
</feature>
<dbReference type="GO" id="GO:0005643">
    <property type="term" value="C:nuclear pore"/>
    <property type="evidence" value="ECO:0007669"/>
    <property type="project" value="TreeGrafter"/>
</dbReference>
<dbReference type="FunCoup" id="A0A316YS05">
    <property type="interactions" value="666"/>
</dbReference>
<accession>A0A316YS05</accession>
<dbReference type="InterPro" id="IPR011989">
    <property type="entry name" value="ARM-like"/>
</dbReference>
<keyword evidence="4 9" id="KW-0813">Transport</keyword>
<dbReference type="STRING" id="215250.A0A316YS05"/>
<dbReference type="InParanoid" id="A0A316YS05"/>
<protein>
    <recommendedName>
        <fullName evidence="3 9">Exportin-T</fullName>
    </recommendedName>
    <alternativeName>
        <fullName evidence="9">Exportin(tRNA)</fullName>
    </alternativeName>
    <alternativeName>
        <fullName evidence="9">tRNA exportin</fullName>
    </alternativeName>
</protein>
<dbReference type="Pfam" id="PF19282">
    <property type="entry name" value="Exportin-T"/>
    <property type="match status" value="1"/>
</dbReference>
<keyword evidence="8 9" id="KW-0539">Nucleus</keyword>
<dbReference type="Gene3D" id="1.25.10.10">
    <property type="entry name" value="Leucine-rich Repeat Variant"/>
    <property type="match status" value="1"/>
</dbReference>
<dbReference type="AlphaFoldDB" id="A0A316YS05"/>
<dbReference type="GO" id="GO:0031267">
    <property type="term" value="F:small GTPase binding"/>
    <property type="evidence" value="ECO:0007669"/>
    <property type="project" value="InterPro"/>
</dbReference>
<evidence type="ECO:0000256" key="5">
    <source>
        <dbReference type="ARBA" id="ARBA00022490"/>
    </source>
</evidence>
<dbReference type="Proteomes" id="UP000245768">
    <property type="component" value="Unassembled WGS sequence"/>
</dbReference>
<evidence type="ECO:0000256" key="3">
    <source>
        <dbReference type="ARBA" id="ARBA00018928"/>
    </source>
</evidence>
<gene>
    <name evidence="12" type="ORF">FA10DRAFT_250292</name>
</gene>
<dbReference type="EMBL" id="KZ819635">
    <property type="protein sequence ID" value="PWN92021.1"/>
    <property type="molecule type" value="Genomic_DNA"/>
</dbReference>
<evidence type="ECO:0000259" key="10">
    <source>
        <dbReference type="Pfam" id="PF08389"/>
    </source>
</evidence>
<keyword evidence="13" id="KW-1185">Reference proteome</keyword>
<evidence type="ECO:0000256" key="7">
    <source>
        <dbReference type="ARBA" id="ARBA00022884"/>
    </source>
</evidence>
<dbReference type="GO" id="GO:0016363">
    <property type="term" value="C:nuclear matrix"/>
    <property type="evidence" value="ECO:0007669"/>
    <property type="project" value="TreeGrafter"/>
</dbReference>
<evidence type="ECO:0000256" key="2">
    <source>
        <dbReference type="ARBA" id="ARBA00009466"/>
    </source>
</evidence>
<dbReference type="Pfam" id="PF08389">
    <property type="entry name" value="Xpo1"/>
    <property type="match status" value="1"/>
</dbReference>
<keyword evidence="6 9" id="KW-0820">tRNA-binding</keyword>
<dbReference type="GO" id="GO:0071528">
    <property type="term" value="P:tRNA re-export from nucleus"/>
    <property type="evidence" value="ECO:0007669"/>
    <property type="project" value="UniProtKB-UniRule"/>
</dbReference>
<dbReference type="PANTHER" id="PTHR15952">
    <property type="entry name" value="EXPORTIN-T/LOS1"/>
    <property type="match status" value="1"/>
</dbReference>
<evidence type="ECO:0000256" key="9">
    <source>
        <dbReference type="RuleBase" id="RU366037"/>
    </source>
</evidence>
<dbReference type="GO" id="GO:0000049">
    <property type="term" value="F:tRNA binding"/>
    <property type="evidence" value="ECO:0007669"/>
    <property type="project" value="UniProtKB-UniRule"/>
</dbReference>
<comment type="function">
    <text evidence="9">tRNA nucleus export receptor which facilitates tRNA translocation across the nuclear pore complex.</text>
</comment>
<dbReference type="GO" id="GO:0005737">
    <property type="term" value="C:cytoplasm"/>
    <property type="evidence" value="ECO:0007669"/>
    <property type="project" value="UniProtKB-SubCell"/>
</dbReference>
<keyword evidence="7 9" id="KW-0694">RNA-binding</keyword>
<comment type="subcellular location">
    <subcellularLocation>
        <location evidence="1 9">Cytoplasm</location>
    </subcellularLocation>
    <subcellularLocation>
        <location evidence="9">Nucleus</location>
    </subcellularLocation>
    <text evidence="9">Shuttles between the nucleus and the cytoplasm.</text>
</comment>
<comment type="similarity">
    <text evidence="2 9">Belongs to the exportin family.</text>
</comment>
<dbReference type="InterPro" id="IPR016024">
    <property type="entry name" value="ARM-type_fold"/>
</dbReference>
<dbReference type="RefSeq" id="XP_025379219.1">
    <property type="nucleotide sequence ID" value="XM_025519561.1"/>
</dbReference>
<evidence type="ECO:0000313" key="12">
    <source>
        <dbReference type="EMBL" id="PWN92021.1"/>
    </source>
</evidence>
<keyword evidence="5 9" id="KW-0963">Cytoplasm</keyword>
<evidence type="ECO:0000256" key="8">
    <source>
        <dbReference type="ARBA" id="ARBA00023242"/>
    </source>
</evidence>
<evidence type="ECO:0000256" key="1">
    <source>
        <dbReference type="ARBA" id="ARBA00004496"/>
    </source>
</evidence>
<sequence>MEEQLVQAVEIASNPALAASHGQQDLPAQAIAYLDQLKANSQEAWLPAWNVFSSRSGDGSAPRYGHNQRLFSLNIIDEFLENKVTQASDPAGAVAFLSEAALKHVSDEYVAGTGEQGTAFLRNKFSQTLTNLLLQSYGLPPPFTLLPSLLACMRAHASPSPSDASLNPCSTDLVLRLLHDVSIELGSDITLRVIRSRERLSRDAAIRDEIRQSQASHIAETLWKVVQEGMQKIQEGQSATASSAQGWTQRRAVEMTAAATKVIGDYVSWIDIGLVVTPETVPILFTLLQHTESSLRVAAAETLLEVISKGMKPADKVELLRVLNLTATIGELERSTRLAKGEETQDDSEVEFRERLAKLANGVAHELSRVVDETAAEDVTRAAADDMLIAHMSLILELLSDRYDELAEAVLPSVTTVLVIYKKLKRRANSGQGNNAIFTNEKALFLSRLLDIVLAKMRFDDSAEWNGGGPQSANSDEEDSEDEDVAKFLQLRKALQTVAASIAQMDMGLFAGRIQALIIEVLVATDASLAGSGPAVPWQTVEHALFCTYFFGEVLANAQASIKTGMNATSFVHLPPDMPKAQKSKVHNINFVDLTLNPLGETVLRFYQSSVSAYRHAAVQIQYFECAVRYSAFFTVRPDALGPVLQPFLDWRGIHHERPVVRHRVQYLFSRFVRETRDCITPDYVAGILEATQDVLVVEAHMPAAKPDEDPLLNAVNSPSAFDSQLNLFEMCGVLLSLLNNQPDRQAALLRALVDPSLQKMKQAVEAWSSNKDNLELVLETHHLFLALSNLAKGFPDQSSGNTSRQAPPWMLVFKDVTEQILTSLTALNRFQIIRDAARGAFARIVATAGLVVLPYIPNLLNSLLGEVSSPELCDFLSFLGLISTKYKTDVAPVFEELFGPLVTRIFSFLNREVSGTDDAVERSELTKSYVAFISQLVANGLEGIIRSDRNPNQLEVILQSLVFYANNGDVSTQRQTLNVLVRLVNLWGGSSTQNGAAPNGQAPSIELPGFERFIYETLVGLFFEIPSKATFDFKDAQTQIALTELCSLAKTMYQKRGNELLEYLTNVYLPNMQCPPDVAQEFAQNLKRLDAKELRKALEAFILRSRGQA</sequence>
<evidence type="ECO:0000256" key="4">
    <source>
        <dbReference type="ARBA" id="ARBA00022448"/>
    </source>
</evidence>
<evidence type="ECO:0000256" key="6">
    <source>
        <dbReference type="ARBA" id="ARBA00022555"/>
    </source>
</evidence>
<dbReference type="OrthoDB" id="26399at2759"/>
<reference evidence="12" key="1">
    <citation type="journal article" date="2018" name="Mol. Biol. Evol.">
        <title>Broad Genomic Sampling Reveals a Smut Pathogenic Ancestry of the Fungal Clade Ustilaginomycotina.</title>
        <authorList>
            <person name="Kijpornyongpan T."/>
            <person name="Mondo S.J."/>
            <person name="Barry K."/>
            <person name="Sandor L."/>
            <person name="Lee J."/>
            <person name="Lipzen A."/>
            <person name="Pangilinan J."/>
            <person name="LaButti K."/>
            <person name="Hainaut M."/>
            <person name="Henrissat B."/>
            <person name="Grigoriev I.V."/>
            <person name="Spatafora J.W."/>
            <person name="Aime M.C."/>
        </authorList>
    </citation>
    <scope>NUCLEOTIDE SEQUENCE [LARGE SCALE GENOMIC DNA]</scope>
    <source>
        <strain evidence="12">MCA 4198</strain>
    </source>
</reference>
<evidence type="ECO:0000259" key="11">
    <source>
        <dbReference type="Pfam" id="PF19282"/>
    </source>
</evidence>
<dbReference type="InterPro" id="IPR013598">
    <property type="entry name" value="Exportin-1/Importin-b-like"/>
</dbReference>
<dbReference type="PANTHER" id="PTHR15952:SF11">
    <property type="entry name" value="EXPORTIN-T"/>
    <property type="match status" value="1"/>
</dbReference>